<dbReference type="PANTHER" id="PTHR12110:SF21">
    <property type="entry name" value="XYLOSE ISOMERASE-LIKE TIM BARREL DOMAIN-CONTAINING PROTEIN"/>
    <property type="match status" value="1"/>
</dbReference>
<dbReference type="InterPro" id="IPR036237">
    <property type="entry name" value="Xyl_isomerase-like_sf"/>
</dbReference>
<evidence type="ECO:0000259" key="1">
    <source>
        <dbReference type="Pfam" id="PF01261"/>
    </source>
</evidence>
<dbReference type="EMBL" id="BARV01005866">
    <property type="protein sequence ID" value="GAI04485.1"/>
    <property type="molecule type" value="Genomic_DNA"/>
</dbReference>
<evidence type="ECO:0000313" key="2">
    <source>
        <dbReference type="EMBL" id="GAI04485.1"/>
    </source>
</evidence>
<dbReference type="AlphaFoldDB" id="X1LQ38"/>
<feature type="domain" description="Xylose isomerase-like TIM barrel" evidence="1">
    <location>
        <begin position="221"/>
        <end position="454"/>
    </location>
</feature>
<dbReference type="Pfam" id="PF01261">
    <property type="entry name" value="AP_endonuc_2"/>
    <property type="match status" value="1"/>
</dbReference>
<accession>X1LQ38</accession>
<reference evidence="2" key="1">
    <citation type="journal article" date="2014" name="Front. Microbiol.">
        <title>High frequency of phylogenetically diverse reductive dehalogenase-homologous genes in deep subseafloor sedimentary metagenomes.</title>
        <authorList>
            <person name="Kawai M."/>
            <person name="Futagami T."/>
            <person name="Toyoda A."/>
            <person name="Takaki Y."/>
            <person name="Nishi S."/>
            <person name="Hori S."/>
            <person name="Arai W."/>
            <person name="Tsubouchi T."/>
            <person name="Morono Y."/>
            <person name="Uchiyama I."/>
            <person name="Ito T."/>
            <person name="Fujiyama A."/>
            <person name="Inagaki F."/>
            <person name="Takami H."/>
        </authorList>
    </citation>
    <scope>NUCLEOTIDE SEQUENCE</scope>
    <source>
        <strain evidence="2">Expedition CK06-06</strain>
    </source>
</reference>
<dbReference type="InterPro" id="IPR018577">
    <property type="entry name" value="Restrct_endonuc_II_Bpu10I"/>
</dbReference>
<dbReference type="PANTHER" id="PTHR12110">
    <property type="entry name" value="HYDROXYPYRUVATE ISOMERASE"/>
    <property type="match status" value="1"/>
</dbReference>
<dbReference type="InterPro" id="IPR050312">
    <property type="entry name" value="IolE/XylAMocC-like"/>
</dbReference>
<comment type="caution">
    <text evidence="2">The sequence shown here is derived from an EMBL/GenBank/DDBJ whole genome shotgun (WGS) entry which is preliminary data.</text>
</comment>
<dbReference type="InterPro" id="IPR013022">
    <property type="entry name" value="Xyl_isomerase-like_TIM-brl"/>
</dbReference>
<dbReference type="SUPFAM" id="SSF51658">
    <property type="entry name" value="Xylose isomerase-like"/>
    <property type="match status" value="1"/>
</dbReference>
<feature type="non-terminal residue" evidence="2">
    <location>
        <position position="1"/>
    </location>
</feature>
<dbReference type="Gene3D" id="3.20.20.150">
    <property type="entry name" value="Divalent-metal-dependent TIM barrel enzymes"/>
    <property type="match status" value="1"/>
</dbReference>
<proteinExistence type="predicted"/>
<sequence length="458" mass="50485">TIIEEFLPILVTTALGDRLQGYELSFGPARCFSGIRFESAITRVGPGGGMRLREKDHDFVIGRKLFIRASHQADLREGVTAETHIAYVTAECKTNLDKTMFQEAAATALDVKAAVPAARYYLLCEWLDMTPINTSTTAIDEIIILRKAKRIPSNVRAHFSTVAGRRASRGALIEHLESHPLCVDTFTRFLATNCRGIDAMSKPIPIGICISPEKVSALAPGYDHLELAVSSSLIPLEADDVYAARQADLDDLRPRIRAFNLFVPGQLKLVGEDVDWEQVELYVERALHRAANLGGDVVVFGSGGARAVPMGYSRVLAWGQLVRFLSLCAGQAAAHDITIAIEPLNRTECNIITSYLEGVQLAKDVARDEVRVLADIYHFMMEAEPLDHILVEPDWLAHVHLADTGRRWPGSGMYPLERLFAILKEIDYQGRASVECSWGEDFGGETAKALRFLRGLAG</sequence>
<gene>
    <name evidence="2" type="ORF">S06H3_11930</name>
</gene>
<organism evidence="2">
    <name type="scientific">marine sediment metagenome</name>
    <dbReference type="NCBI Taxonomy" id="412755"/>
    <lineage>
        <taxon>unclassified sequences</taxon>
        <taxon>metagenomes</taxon>
        <taxon>ecological metagenomes</taxon>
    </lineage>
</organism>
<name>X1LQ38_9ZZZZ</name>
<protein>
    <recommendedName>
        <fullName evidence="1">Xylose isomerase-like TIM barrel domain-containing protein</fullName>
    </recommendedName>
</protein>
<dbReference type="Pfam" id="PF09549">
    <property type="entry name" value="RE_Bpu10I"/>
    <property type="match status" value="1"/>
</dbReference>